<dbReference type="SUPFAM" id="SSF51569">
    <property type="entry name" value="Aldolase"/>
    <property type="match status" value="1"/>
</dbReference>
<dbReference type="InterPro" id="IPR052899">
    <property type="entry name" value="Class-I_DAHP_synthase"/>
</dbReference>
<reference evidence="3 4" key="1">
    <citation type="submission" date="2018-05" db="EMBL/GenBank/DDBJ databases">
        <title>Complete Genome Sequences of Extremely Thermoacidophilic, Metal-Mobilizing Type-Strain Members of the Archaeal Family Sulfolobaceae: Acidianus brierleyi DSM-1651T, Acidianus sulfidivorans DSM-18786T, Metallosphaera hakonensis DSM-7519T, and Metallosphaera prunae DSM-10039T.</title>
        <authorList>
            <person name="Counts J.A."/>
            <person name="Kelly R.M."/>
        </authorList>
    </citation>
    <scope>NUCLEOTIDE SEQUENCE [LARGE SCALE GENOMIC DNA]</scope>
    <source>
        <strain evidence="3 4">DSM 1651</strain>
    </source>
</reference>
<evidence type="ECO:0000313" key="3">
    <source>
        <dbReference type="EMBL" id="AWR94850.1"/>
    </source>
</evidence>
<dbReference type="AlphaFoldDB" id="A0A2U9IFR5"/>
<evidence type="ECO:0000256" key="1">
    <source>
        <dbReference type="ARBA" id="ARBA00022679"/>
    </source>
</evidence>
<dbReference type="GeneID" id="36832453"/>
<dbReference type="OrthoDB" id="350424at2157"/>
<name>A0A2U9IFR5_9CREN</name>
<dbReference type="Pfam" id="PF00793">
    <property type="entry name" value="DAHP_synth_1"/>
    <property type="match status" value="1"/>
</dbReference>
<protein>
    <submittedName>
        <fullName evidence="3">3-deoxy-7-phosphoheptulonate synthase</fullName>
    </submittedName>
</protein>
<keyword evidence="1" id="KW-0808">Transferase</keyword>
<dbReference type="EMBL" id="CP029289">
    <property type="protein sequence ID" value="AWR94850.1"/>
    <property type="molecule type" value="Genomic_DNA"/>
</dbReference>
<gene>
    <name evidence="3" type="primary">aroF</name>
    <name evidence="3" type="ORF">DFR85_09815</name>
</gene>
<dbReference type="InterPro" id="IPR006218">
    <property type="entry name" value="DAHP1/KDSA"/>
</dbReference>
<dbReference type="Proteomes" id="UP000248044">
    <property type="component" value="Chromosome"/>
</dbReference>
<accession>A0A2U9IFR5</accession>
<evidence type="ECO:0000313" key="4">
    <source>
        <dbReference type="Proteomes" id="UP000248044"/>
    </source>
</evidence>
<dbReference type="PANTHER" id="PTHR43018">
    <property type="entry name" value="PHOSPHO-2-DEHYDRO-3-DEOXYHEPTONATE ALDOLASE"/>
    <property type="match status" value="1"/>
</dbReference>
<evidence type="ECO:0000259" key="2">
    <source>
        <dbReference type="Pfam" id="PF00793"/>
    </source>
</evidence>
<dbReference type="GO" id="GO:0016740">
    <property type="term" value="F:transferase activity"/>
    <property type="evidence" value="ECO:0007669"/>
    <property type="project" value="UniProtKB-KW"/>
</dbReference>
<dbReference type="NCBIfam" id="NF006421">
    <property type="entry name" value="PRK08673.1"/>
    <property type="match status" value="1"/>
</dbReference>
<proteinExistence type="predicted"/>
<dbReference type="PANTHER" id="PTHR43018:SF2">
    <property type="entry name" value="PHOSPHO-2-DEHYDRO-3-DEOXYHEPTONATE ALDOLASE"/>
    <property type="match status" value="1"/>
</dbReference>
<keyword evidence="4" id="KW-1185">Reference proteome</keyword>
<dbReference type="Gene3D" id="3.20.20.70">
    <property type="entry name" value="Aldolase class I"/>
    <property type="match status" value="1"/>
</dbReference>
<dbReference type="NCBIfam" id="TIGR01361">
    <property type="entry name" value="DAHP_synth_Bsub"/>
    <property type="match status" value="1"/>
</dbReference>
<organism evidence="3 4">
    <name type="scientific">Acidianus brierleyi</name>
    <dbReference type="NCBI Taxonomy" id="41673"/>
    <lineage>
        <taxon>Archaea</taxon>
        <taxon>Thermoproteota</taxon>
        <taxon>Thermoprotei</taxon>
        <taxon>Sulfolobales</taxon>
        <taxon>Sulfolobaceae</taxon>
        <taxon>Acidianus</taxon>
    </lineage>
</organism>
<dbReference type="RefSeq" id="WP_110270731.1">
    <property type="nucleotide sequence ID" value="NZ_CP029289.2"/>
</dbReference>
<dbReference type="InterPro" id="IPR006268">
    <property type="entry name" value="DAHP_syn_2"/>
</dbReference>
<sequence>MILFILKDKRDYSTLKEKLQLSSSSYKFLNLYGKNLLLVWPDSEAEKIVDEDIEVAVKTKKSYILASNEWKKDPTSFKVKGTEIGTNKIVVAAGPCAVESEEQVVSVAKAVKRAGASILRGGAYKPRTSPYSFQGLGEEGVKILKTAGEETGLPIVTEIMDTKDSEVFKKYVDMVQIGARNAQNFSLLKEVASIGKPVLLKRGMANTVEEWLQAAEYLLYGGDGNVILCERGIRTFEKSTRFTLDIGGMVAAKMMTHLPICADPSHPAGKRELVHSLALASVAAGADMLLIEVHPHPESALSDSEQQLTPESFEVLMNRIKALASALGRSV</sequence>
<feature type="domain" description="DAHP synthetase I/KDSA" evidence="2">
    <location>
        <begin position="82"/>
        <end position="317"/>
    </location>
</feature>
<dbReference type="KEGG" id="abri:DFR85_09815"/>
<dbReference type="InterPro" id="IPR013785">
    <property type="entry name" value="Aldolase_TIM"/>
</dbReference>
<dbReference type="GO" id="GO:0009073">
    <property type="term" value="P:aromatic amino acid family biosynthetic process"/>
    <property type="evidence" value="ECO:0007669"/>
    <property type="project" value="InterPro"/>
</dbReference>
<dbReference type="GO" id="GO:0016832">
    <property type="term" value="F:aldehyde-lyase activity"/>
    <property type="evidence" value="ECO:0007669"/>
    <property type="project" value="InterPro"/>
</dbReference>
<dbReference type="NCBIfam" id="NF009239">
    <property type="entry name" value="PRK12595.1"/>
    <property type="match status" value="1"/>
</dbReference>